<dbReference type="EMBL" id="RRYP01014921">
    <property type="protein sequence ID" value="TNV75744.1"/>
    <property type="molecule type" value="Genomic_DNA"/>
</dbReference>
<evidence type="ECO:0008006" key="6">
    <source>
        <dbReference type="Google" id="ProtNLM"/>
    </source>
</evidence>
<comment type="similarity">
    <text evidence="1">Belongs to the glycosyl hydrolase 25 family.</text>
</comment>
<accession>A0A8J8NJH0</accession>
<dbReference type="Pfam" id="PF01183">
    <property type="entry name" value="Glyco_hydro_25"/>
    <property type="match status" value="1"/>
</dbReference>
<evidence type="ECO:0000313" key="5">
    <source>
        <dbReference type="Proteomes" id="UP000785679"/>
    </source>
</evidence>
<dbReference type="CDD" id="cd06416">
    <property type="entry name" value="GH25_Lys1-like"/>
    <property type="match status" value="1"/>
</dbReference>
<reference evidence="4" key="1">
    <citation type="submission" date="2019-06" db="EMBL/GenBank/DDBJ databases">
        <authorList>
            <person name="Zheng W."/>
        </authorList>
    </citation>
    <scope>NUCLEOTIDE SEQUENCE</scope>
    <source>
        <strain evidence="4">QDHG01</strain>
    </source>
</reference>
<protein>
    <recommendedName>
        <fullName evidence="6">Lysozyme</fullName>
    </recommendedName>
</protein>
<dbReference type="GO" id="GO:0007165">
    <property type="term" value="P:signal transduction"/>
    <property type="evidence" value="ECO:0007669"/>
    <property type="project" value="TreeGrafter"/>
</dbReference>
<feature type="signal peptide" evidence="3">
    <location>
        <begin position="1"/>
        <end position="19"/>
    </location>
</feature>
<dbReference type="GO" id="GO:0003796">
    <property type="term" value="F:lysozyme activity"/>
    <property type="evidence" value="ECO:0007669"/>
    <property type="project" value="InterPro"/>
</dbReference>
<organism evidence="4 5">
    <name type="scientific">Halteria grandinella</name>
    <dbReference type="NCBI Taxonomy" id="5974"/>
    <lineage>
        <taxon>Eukaryota</taxon>
        <taxon>Sar</taxon>
        <taxon>Alveolata</taxon>
        <taxon>Ciliophora</taxon>
        <taxon>Intramacronucleata</taxon>
        <taxon>Spirotrichea</taxon>
        <taxon>Stichotrichia</taxon>
        <taxon>Sporadotrichida</taxon>
        <taxon>Halteriidae</taxon>
        <taxon>Halteria</taxon>
    </lineage>
</organism>
<dbReference type="Proteomes" id="UP000785679">
    <property type="component" value="Unassembled WGS sequence"/>
</dbReference>
<dbReference type="GO" id="GO:0016998">
    <property type="term" value="P:cell wall macromolecule catabolic process"/>
    <property type="evidence" value="ECO:0007669"/>
    <property type="project" value="InterPro"/>
</dbReference>
<evidence type="ECO:0000313" key="4">
    <source>
        <dbReference type="EMBL" id="TNV75744.1"/>
    </source>
</evidence>
<dbReference type="AlphaFoldDB" id="A0A8J8NJH0"/>
<dbReference type="PANTHER" id="PTHR23208">
    <property type="entry name" value="LYSOZYME PROTEIN"/>
    <property type="match status" value="1"/>
</dbReference>
<keyword evidence="5" id="KW-1185">Reference proteome</keyword>
<keyword evidence="2 3" id="KW-0732">Signal</keyword>
<gene>
    <name evidence="4" type="ORF">FGO68_gene141</name>
</gene>
<dbReference type="OrthoDB" id="2251794at2759"/>
<dbReference type="InterPro" id="IPR002053">
    <property type="entry name" value="Glyco_hydro_25"/>
</dbReference>
<evidence type="ECO:0000256" key="2">
    <source>
        <dbReference type="ARBA" id="ARBA00022729"/>
    </source>
</evidence>
<evidence type="ECO:0000256" key="1">
    <source>
        <dbReference type="ARBA" id="ARBA00010646"/>
    </source>
</evidence>
<name>A0A8J8NJH0_HALGN</name>
<comment type="caution">
    <text evidence="4">The sequence shown here is derived from an EMBL/GenBank/DDBJ whole genome shotgun (WGS) entry which is preliminary data.</text>
</comment>
<dbReference type="SUPFAM" id="SSF51445">
    <property type="entry name" value="(Trans)glycosidases"/>
    <property type="match status" value="1"/>
</dbReference>
<dbReference type="PROSITE" id="PS51904">
    <property type="entry name" value="GLYCOSYL_HYDROL_F25_2"/>
    <property type="match status" value="1"/>
</dbReference>
<dbReference type="PANTHER" id="PTHR23208:SF36">
    <property type="entry name" value="LYSOZYME-RELATED"/>
    <property type="match status" value="1"/>
</dbReference>
<evidence type="ECO:0000256" key="3">
    <source>
        <dbReference type="SAM" id="SignalP"/>
    </source>
</evidence>
<dbReference type="Gene3D" id="3.20.20.80">
    <property type="entry name" value="Glycosidases"/>
    <property type="match status" value="1"/>
</dbReference>
<sequence>MKWLLVVASILAIVISKRGADFGPDWANNFSVQDLQCLKSTGIEFLIIRGWQKYGAMDNTTINAHANANKVGFDWVDTYLFPCRTMNATDQVNQLVANLTQAKAQFGKIWLDVEINPWPGCGWDTFSFESNCEFLKELVQAVRNANQTVGIYSSHYEWTSLFGTDTACSHFTDVPLWYAHFDSNKTFDDYYRLPFGGWTKPMIKQYIDLTRNTVCGFTIDQDYIPDVTESVQ</sequence>
<proteinExistence type="inferred from homology"/>
<dbReference type="InterPro" id="IPR017853">
    <property type="entry name" value="GH"/>
</dbReference>
<dbReference type="GO" id="GO:0009253">
    <property type="term" value="P:peptidoglycan catabolic process"/>
    <property type="evidence" value="ECO:0007669"/>
    <property type="project" value="InterPro"/>
</dbReference>
<dbReference type="InterPro" id="IPR051595">
    <property type="entry name" value="GH25_Enzymes"/>
</dbReference>
<feature type="chain" id="PRO_5035199374" description="Lysozyme" evidence="3">
    <location>
        <begin position="20"/>
        <end position="232"/>
    </location>
</feature>